<evidence type="ECO:0000256" key="1">
    <source>
        <dbReference type="SAM" id="SignalP"/>
    </source>
</evidence>
<proteinExistence type="evidence at transcript level"/>
<dbReference type="AlphaFoldDB" id="X5DCN4"/>
<organism evidence="2">
    <name type="scientific">Tisochrysis lutea</name>
    <dbReference type="NCBI Taxonomy" id="1321669"/>
    <lineage>
        <taxon>Eukaryota</taxon>
        <taxon>Haptista</taxon>
        <taxon>Haptophyta</taxon>
        <taxon>Prymnesiophyceae</taxon>
        <taxon>Isochrysidales</taxon>
        <taxon>Isochrysidaceae</taxon>
        <taxon>Tisochrysis</taxon>
    </lineage>
</organism>
<feature type="signal peptide" evidence="1">
    <location>
        <begin position="1"/>
        <end position="17"/>
    </location>
</feature>
<accession>X5DCN4</accession>
<protein>
    <submittedName>
        <fullName evidence="2">Uncharacterized protein</fullName>
    </submittedName>
</protein>
<name>X5DCN4_9EUKA</name>
<reference evidence="2" key="1">
    <citation type="journal article" date="2014" name="J. Proteomics">
        <title>Comparative proteomics reveals proteins impacted by nitrogen deprivation in wild-type and high lipid-accumulating mutant strains of Tisochrysis lutea.</title>
        <authorList>
            <person name="Garnier M."/>
            <person name="Carrier G."/>
            <person name="Rogniaux H."/>
            <person name="Nicolau E."/>
            <person name="Bougaran G."/>
            <person name="Saint-Jean B."/>
            <person name="Cadoret J.P."/>
        </authorList>
    </citation>
    <scope>NUCLEOTIDE SEQUENCE</scope>
</reference>
<keyword evidence="1" id="KW-0732">Signal</keyword>
<feature type="chain" id="PRO_5004953969" evidence="1">
    <location>
        <begin position="18"/>
        <end position="256"/>
    </location>
</feature>
<dbReference type="EMBL" id="KF233738">
    <property type="protein sequence ID" value="AHW52415.1"/>
    <property type="molecule type" value="mRNA"/>
</dbReference>
<evidence type="ECO:0000313" key="2">
    <source>
        <dbReference type="EMBL" id="AHW52415.1"/>
    </source>
</evidence>
<sequence length="256" mass="26636">MPVKSAVLISCAGVALAARGGAAPPSPPTRHGSIELVSGDLYGSGVKALDNIKGKWSHGLKLLGNDATVTAEYDRNENRDFLKQASVSGAVDKIKYELTTRFGGPVDMSMQTTTEDGTTIEAQGEINGLSTRLTKVSGTRTVSIREQDCDLELSHDLDSNESKLRLSTMLGSGLKAVGLLSSKAGGAKGGLQSSMSYGVEYDTLLTEGRSLSAKVSPADGTGIVEYTDSATLDATITANFPLGGAPTVTAKRAFNF</sequence>